<accession>A0A382BJN5</accession>
<dbReference type="InterPro" id="IPR050312">
    <property type="entry name" value="IolE/XylAMocC-like"/>
</dbReference>
<feature type="non-terminal residue" evidence="2">
    <location>
        <position position="297"/>
    </location>
</feature>
<dbReference type="Pfam" id="PF01261">
    <property type="entry name" value="AP_endonuc_2"/>
    <property type="match status" value="1"/>
</dbReference>
<feature type="domain" description="Xylose isomerase-like TIM barrel" evidence="1">
    <location>
        <begin position="66"/>
        <end position="283"/>
    </location>
</feature>
<reference evidence="2" key="1">
    <citation type="submission" date="2018-05" db="EMBL/GenBank/DDBJ databases">
        <authorList>
            <person name="Lanie J.A."/>
            <person name="Ng W.-L."/>
            <person name="Kazmierczak K.M."/>
            <person name="Andrzejewski T.M."/>
            <person name="Davidsen T.M."/>
            <person name="Wayne K.J."/>
            <person name="Tettelin H."/>
            <person name="Glass J.I."/>
            <person name="Rusch D."/>
            <person name="Podicherti R."/>
            <person name="Tsui H.-C.T."/>
            <person name="Winkler M.E."/>
        </authorList>
    </citation>
    <scope>NUCLEOTIDE SEQUENCE</scope>
</reference>
<feature type="non-terminal residue" evidence="2">
    <location>
        <position position="1"/>
    </location>
</feature>
<dbReference type="InterPro" id="IPR036237">
    <property type="entry name" value="Xyl_isomerase-like_sf"/>
</dbReference>
<dbReference type="PANTHER" id="PTHR12110:SF53">
    <property type="entry name" value="BLR5974 PROTEIN"/>
    <property type="match status" value="1"/>
</dbReference>
<evidence type="ECO:0000313" key="2">
    <source>
        <dbReference type="EMBL" id="SVB13353.1"/>
    </source>
</evidence>
<dbReference type="EMBL" id="UINC01029875">
    <property type="protein sequence ID" value="SVB13353.1"/>
    <property type="molecule type" value="Genomic_DNA"/>
</dbReference>
<name>A0A382BJN5_9ZZZZ</name>
<dbReference type="Gene3D" id="3.20.20.150">
    <property type="entry name" value="Divalent-metal-dependent TIM barrel enzymes"/>
    <property type="match status" value="1"/>
</dbReference>
<evidence type="ECO:0000259" key="1">
    <source>
        <dbReference type="Pfam" id="PF01261"/>
    </source>
</evidence>
<dbReference type="PANTHER" id="PTHR12110">
    <property type="entry name" value="HYDROXYPYRUVATE ISOMERASE"/>
    <property type="match status" value="1"/>
</dbReference>
<protein>
    <recommendedName>
        <fullName evidence="1">Xylose isomerase-like TIM barrel domain-containing protein</fullName>
    </recommendedName>
</protein>
<proteinExistence type="predicted"/>
<sequence length="297" mass="33175">VKITRRTFLTTTATAGVTFGAEPFNRQGNPNLRLSLAAYSFRSFFRFQKNNMREVKSKPMDMFKFIDFCADHGCDGAELTSYFFRHNVTRDYLIALRRHAFLRGVEISGTAVGNNFSLPKGDARDAQIAYVKKWIDHAAVLGAPHIRVFAGRETKGMERAEADKWAIAGLRECCDYAGKHGIFLGIENHDSIGDAKSLINFLKAVDHPWFGVNLDSGNFRTANPYADFAASAPYAVNVQLKVELKVAGKKEPADLKRMADILRKANYQGYVVLEYEATENPYAAIPPLLKKLRGLLA</sequence>
<organism evidence="2">
    <name type="scientific">marine metagenome</name>
    <dbReference type="NCBI Taxonomy" id="408172"/>
    <lineage>
        <taxon>unclassified sequences</taxon>
        <taxon>metagenomes</taxon>
        <taxon>ecological metagenomes</taxon>
    </lineage>
</organism>
<dbReference type="SUPFAM" id="SSF51658">
    <property type="entry name" value="Xylose isomerase-like"/>
    <property type="match status" value="1"/>
</dbReference>
<gene>
    <name evidence="2" type="ORF">METZ01_LOCUS166207</name>
</gene>
<dbReference type="AlphaFoldDB" id="A0A382BJN5"/>
<dbReference type="InterPro" id="IPR013022">
    <property type="entry name" value="Xyl_isomerase-like_TIM-brl"/>
</dbReference>